<dbReference type="GO" id="GO:0016020">
    <property type="term" value="C:membrane"/>
    <property type="evidence" value="ECO:0007669"/>
    <property type="project" value="UniProtKB-SubCell"/>
</dbReference>
<evidence type="ECO:0000256" key="1">
    <source>
        <dbReference type="ARBA" id="ARBA00004370"/>
    </source>
</evidence>
<evidence type="ECO:0000256" key="4">
    <source>
        <dbReference type="ARBA" id="ARBA00023136"/>
    </source>
</evidence>
<comment type="subcellular location">
    <subcellularLocation>
        <location evidence="1">Membrane</location>
    </subcellularLocation>
</comment>
<evidence type="ECO:0000256" key="2">
    <source>
        <dbReference type="ARBA" id="ARBA00022692"/>
    </source>
</evidence>
<dbReference type="GO" id="GO:0003824">
    <property type="term" value="F:catalytic activity"/>
    <property type="evidence" value="ECO:0007669"/>
    <property type="project" value="UniProtKB-ARBA"/>
</dbReference>
<evidence type="ECO:0000313" key="8">
    <source>
        <dbReference type="Proteomes" id="UP001431209"/>
    </source>
</evidence>
<dbReference type="EMBL" id="JAOPGA020000310">
    <property type="protein sequence ID" value="KAL0478124.1"/>
    <property type="molecule type" value="Genomic_DNA"/>
</dbReference>
<keyword evidence="3 5" id="KW-1133">Transmembrane helix</keyword>
<dbReference type="InterPro" id="IPR042240">
    <property type="entry name" value="CHASE_sf"/>
</dbReference>
<dbReference type="Pfam" id="PF03924">
    <property type="entry name" value="CHASE"/>
    <property type="match status" value="1"/>
</dbReference>
<dbReference type="InterPro" id="IPR006189">
    <property type="entry name" value="CHASE_dom"/>
</dbReference>
<organism evidence="7 8">
    <name type="scientific">Acrasis kona</name>
    <dbReference type="NCBI Taxonomy" id="1008807"/>
    <lineage>
        <taxon>Eukaryota</taxon>
        <taxon>Discoba</taxon>
        <taxon>Heterolobosea</taxon>
        <taxon>Tetramitia</taxon>
        <taxon>Eutetramitia</taxon>
        <taxon>Acrasidae</taxon>
        <taxon>Acrasis</taxon>
    </lineage>
</organism>
<dbReference type="SMART" id="SM01079">
    <property type="entry name" value="CHASE"/>
    <property type="match status" value="1"/>
</dbReference>
<dbReference type="PROSITE" id="PS50839">
    <property type="entry name" value="CHASE"/>
    <property type="match status" value="1"/>
</dbReference>
<evidence type="ECO:0000256" key="3">
    <source>
        <dbReference type="ARBA" id="ARBA00022989"/>
    </source>
</evidence>
<sequence>MNTGVLLIENDARNFIDYEEYNEEAQQTNKFSKKSHNIKSAIKHFLVSPYNISIEITFILLCIIGLSIGLSTFFSINAKEQNNLRIQLDITASVVHERISAVIFDAIRVTKILSALVLVRNGTINYYSEFKPFMEKGEIFVKGVAGLQLVSAVTNSERNSFIEETRKMGGLYKDFKFLDLNTKTNHLVPSAVHEEYFVIIHSAPISVSENILGFNVNSSPTESQQVNHCKKTGNDSATEAFTLVENVRGFVYYSPIYNSLQSMVGLCTGVFHVLPLINQAVDEAVVVTILDSNLTSSNANQIIYYNGVSELSLLDPSKVRRHLESTSSMQYKDSIFLADRRWDVYYAPSPSLIVRFDDYEKWIVLGVSIIVSLFVEFVIVIFIKRIEHNHLLNKLSVDRVNILQETQTKLNHYLERIANKEKESRLILDTIPDFIAIVDDFGEITSANLSFIENVHVTTLANEDYSLNIKSFFPDLKEFFFQEVAFIEQIRMRKINGTFVPVSILVKRMHEQKQYLLVIRSLVEQE</sequence>
<proteinExistence type="predicted"/>
<gene>
    <name evidence="7" type="ORF">AKO1_008420</name>
</gene>
<reference evidence="7 8" key="1">
    <citation type="submission" date="2024-03" db="EMBL/GenBank/DDBJ databases">
        <title>The Acrasis kona genome and developmental transcriptomes reveal deep origins of eukaryotic multicellular pathways.</title>
        <authorList>
            <person name="Sheikh S."/>
            <person name="Fu C.-J."/>
            <person name="Brown M.W."/>
            <person name="Baldauf S.L."/>
        </authorList>
    </citation>
    <scope>NUCLEOTIDE SEQUENCE [LARGE SCALE GENOMIC DNA]</scope>
    <source>
        <strain evidence="7 8">ATCC MYA-3509</strain>
    </source>
</reference>
<feature type="domain" description="CHASE" evidence="6">
    <location>
        <begin position="143"/>
        <end position="345"/>
    </location>
</feature>
<evidence type="ECO:0000259" key="6">
    <source>
        <dbReference type="PROSITE" id="PS50839"/>
    </source>
</evidence>
<dbReference type="AlphaFoldDB" id="A0AAW2YNB3"/>
<dbReference type="Proteomes" id="UP001431209">
    <property type="component" value="Unassembled WGS sequence"/>
</dbReference>
<feature type="transmembrane region" description="Helical" evidence="5">
    <location>
        <begin position="56"/>
        <end position="76"/>
    </location>
</feature>
<accession>A0AAW2YNB3</accession>
<comment type="caution">
    <text evidence="7">The sequence shown here is derived from an EMBL/GenBank/DDBJ whole genome shotgun (WGS) entry which is preliminary data.</text>
</comment>
<name>A0AAW2YNB3_9EUKA</name>
<dbReference type="Gene3D" id="3.30.450.350">
    <property type="entry name" value="CHASE domain"/>
    <property type="match status" value="1"/>
</dbReference>
<dbReference type="GO" id="GO:0007165">
    <property type="term" value="P:signal transduction"/>
    <property type="evidence" value="ECO:0007669"/>
    <property type="project" value="UniProtKB-ARBA"/>
</dbReference>
<evidence type="ECO:0000313" key="7">
    <source>
        <dbReference type="EMBL" id="KAL0478124.1"/>
    </source>
</evidence>
<keyword evidence="4 5" id="KW-0472">Membrane</keyword>
<protein>
    <recommendedName>
        <fullName evidence="6">CHASE domain-containing protein</fullName>
    </recommendedName>
</protein>
<evidence type="ECO:0000256" key="5">
    <source>
        <dbReference type="SAM" id="Phobius"/>
    </source>
</evidence>
<keyword evidence="2 5" id="KW-0812">Transmembrane</keyword>
<keyword evidence="8" id="KW-1185">Reference proteome</keyword>
<feature type="transmembrane region" description="Helical" evidence="5">
    <location>
        <begin position="362"/>
        <end position="383"/>
    </location>
</feature>